<evidence type="ECO:0000313" key="14">
    <source>
        <dbReference type="Proteomes" id="UP000234789"/>
    </source>
</evidence>
<evidence type="ECO:0000259" key="12">
    <source>
        <dbReference type="SMART" id="SM00861"/>
    </source>
</evidence>
<keyword evidence="4 11" id="KW-0808">Transferase</keyword>
<dbReference type="GO" id="GO:0030976">
    <property type="term" value="F:thiamine pyrophosphate binding"/>
    <property type="evidence" value="ECO:0007669"/>
    <property type="project" value="UniProtKB-UniRule"/>
</dbReference>
<dbReference type="UniPathway" id="UPA00064">
    <property type="reaction ID" value="UER00091"/>
</dbReference>
<comment type="function">
    <text evidence="10 11">Catalyzes the acyloin condensation reaction between C atoms 2 and 3 of pyruvate and glyceraldehyde 3-phosphate to yield 1-deoxy-D-xylulose-5-phosphate (DXP).</text>
</comment>
<organism evidence="13 14">
    <name type="scientific">Paenibacillus pasadenensis</name>
    <dbReference type="NCBI Taxonomy" id="217090"/>
    <lineage>
        <taxon>Bacteria</taxon>
        <taxon>Bacillati</taxon>
        <taxon>Bacillota</taxon>
        <taxon>Bacilli</taxon>
        <taxon>Bacillales</taxon>
        <taxon>Paenibacillaceae</taxon>
        <taxon>Paenibacillus</taxon>
    </lineage>
</organism>
<dbReference type="Pfam" id="PF02780">
    <property type="entry name" value="Transketolase_C"/>
    <property type="match status" value="1"/>
</dbReference>
<keyword evidence="5 11" id="KW-0479">Metal-binding</keyword>
<dbReference type="CDD" id="cd02007">
    <property type="entry name" value="TPP_DXS"/>
    <property type="match status" value="1"/>
</dbReference>
<dbReference type="SUPFAM" id="SSF52518">
    <property type="entry name" value="Thiamin diphosphate-binding fold (THDP-binding)"/>
    <property type="match status" value="2"/>
</dbReference>
<evidence type="ECO:0000256" key="4">
    <source>
        <dbReference type="ARBA" id="ARBA00022679"/>
    </source>
</evidence>
<feature type="binding site" evidence="11">
    <location>
        <position position="304"/>
    </location>
    <ligand>
        <name>thiamine diphosphate</name>
        <dbReference type="ChEBI" id="CHEBI:58937"/>
    </ligand>
</feature>
<comment type="caution">
    <text evidence="13">The sequence shown here is derived from an EMBL/GenBank/DDBJ whole genome shotgun (WGS) entry which is preliminary data.</text>
</comment>
<evidence type="ECO:0000313" key="13">
    <source>
        <dbReference type="EMBL" id="PLT45559.1"/>
    </source>
</evidence>
<dbReference type="InterPro" id="IPR005477">
    <property type="entry name" value="Dxylulose-5-P_synthase"/>
</dbReference>
<dbReference type="Pfam" id="PF02779">
    <property type="entry name" value="Transket_pyr"/>
    <property type="match status" value="1"/>
</dbReference>
<evidence type="ECO:0000256" key="7">
    <source>
        <dbReference type="ARBA" id="ARBA00022977"/>
    </source>
</evidence>
<evidence type="ECO:0000256" key="6">
    <source>
        <dbReference type="ARBA" id="ARBA00022842"/>
    </source>
</evidence>
<dbReference type="FunFam" id="3.40.50.970:FF:000005">
    <property type="entry name" value="1-deoxy-D-xylulose-5-phosphate synthase"/>
    <property type="match status" value="1"/>
</dbReference>
<dbReference type="InterPro" id="IPR020826">
    <property type="entry name" value="Transketolase_BS"/>
</dbReference>
<dbReference type="Proteomes" id="UP000234789">
    <property type="component" value="Unassembled WGS sequence"/>
</dbReference>
<dbReference type="NCBIfam" id="NF003933">
    <property type="entry name" value="PRK05444.2-2"/>
    <property type="match status" value="1"/>
</dbReference>
<dbReference type="AlphaFoldDB" id="A0A2N5N5J0"/>
<evidence type="ECO:0000256" key="9">
    <source>
        <dbReference type="ARBA" id="ARBA00023229"/>
    </source>
</evidence>
<dbReference type="GO" id="GO:0005829">
    <property type="term" value="C:cytosol"/>
    <property type="evidence" value="ECO:0007669"/>
    <property type="project" value="TreeGrafter"/>
</dbReference>
<dbReference type="GO" id="GO:0008661">
    <property type="term" value="F:1-deoxy-D-xylulose-5-phosphate synthase activity"/>
    <property type="evidence" value="ECO:0007669"/>
    <property type="project" value="UniProtKB-UniRule"/>
</dbReference>
<feature type="binding site" evidence="11">
    <location>
        <position position="164"/>
    </location>
    <ligand>
        <name>Mg(2+)</name>
        <dbReference type="ChEBI" id="CHEBI:18420"/>
    </ligand>
</feature>
<dbReference type="InterPro" id="IPR049557">
    <property type="entry name" value="Transketolase_CS"/>
</dbReference>
<dbReference type="GO" id="GO:0019288">
    <property type="term" value="P:isopentenyl diphosphate biosynthetic process, methylerythritol 4-phosphate pathway"/>
    <property type="evidence" value="ECO:0007669"/>
    <property type="project" value="TreeGrafter"/>
</dbReference>
<dbReference type="PROSITE" id="PS00801">
    <property type="entry name" value="TRANSKETOLASE_1"/>
    <property type="match status" value="1"/>
</dbReference>
<dbReference type="InterPro" id="IPR009014">
    <property type="entry name" value="Transketo_C/PFOR_II"/>
</dbReference>
<feature type="binding site" evidence="11">
    <location>
        <begin position="133"/>
        <end position="135"/>
    </location>
    <ligand>
        <name>thiamine diphosphate</name>
        <dbReference type="ChEBI" id="CHEBI:58937"/>
    </ligand>
</feature>
<feature type="binding site" evidence="11">
    <location>
        <position position="385"/>
    </location>
    <ligand>
        <name>thiamine diphosphate</name>
        <dbReference type="ChEBI" id="CHEBI:58937"/>
    </ligand>
</feature>
<feature type="binding site" evidence="11">
    <location>
        <begin position="165"/>
        <end position="166"/>
    </location>
    <ligand>
        <name>thiamine diphosphate</name>
        <dbReference type="ChEBI" id="CHEBI:58937"/>
    </ligand>
</feature>
<dbReference type="PANTHER" id="PTHR43322:SF5">
    <property type="entry name" value="1-DEOXY-D-XYLULOSE-5-PHOSPHATE SYNTHASE, CHLOROPLASTIC"/>
    <property type="match status" value="1"/>
</dbReference>
<dbReference type="HAMAP" id="MF_00315">
    <property type="entry name" value="DXP_synth"/>
    <property type="match status" value="1"/>
</dbReference>
<feature type="binding site" evidence="11">
    <location>
        <position position="193"/>
    </location>
    <ligand>
        <name>Mg(2+)</name>
        <dbReference type="ChEBI" id="CHEBI:18420"/>
    </ligand>
</feature>
<evidence type="ECO:0000256" key="2">
    <source>
        <dbReference type="ARBA" id="ARBA00011081"/>
    </source>
</evidence>
<evidence type="ECO:0000256" key="10">
    <source>
        <dbReference type="ARBA" id="ARBA00055605"/>
    </source>
</evidence>
<dbReference type="InterPro" id="IPR033248">
    <property type="entry name" value="Transketolase_C"/>
</dbReference>
<feature type="binding site" evidence="11">
    <location>
        <position position="193"/>
    </location>
    <ligand>
        <name>thiamine diphosphate</name>
        <dbReference type="ChEBI" id="CHEBI:58937"/>
    </ligand>
</feature>
<dbReference type="Pfam" id="PF13292">
    <property type="entry name" value="DXP_synthase_N"/>
    <property type="match status" value="1"/>
</dbReference>
<accession>A0A2N5N5J0</accession>
<keyword evidence="6 11" id="KW-0460">Magnesium</keyword>
<dbReference type="FunFam" id="3.40.50.920:FF:000002">
    <property type="entry name" value="1-deoxy-D-xylulose-5-phosphate synthase"/>
    <property type="match status" value="1"/>
</dbReference>
<comment type="catalytic activity">
    <reaction evidence="11">
        <text>D-glyceraldehyde 3-phosphate + pyruvate + H(+) = 1-deoxy-D-xylulose 5-phosphate + CO2</text>
        <dbReference type="Rhea" id="RHEA:12605"/>
        <dbReference type="ChEBI" id="CHEBI:15361"/>
        <dbReference type="ChEBI" id="CHEBI:15378"/>
        <dbReference type="ChEBI" id="CHEBI:16526"/>
        <dbReference type="ChEBI" id="CHEBI:57792"/>
        <dbReference type="ChEBI" id="CHEBI:59776"/>
        <dbReference type="EC" id="2.2.1.7"/>
    </reaction>
</comment>
<evidence type="ECO:0000256" key="3">
    <source>
        <dbReference type="ARBA" id="ARBA00011738"/>
    </source>
</evidence>
<sequence length="652" mass="70818">MCIDGTAGDPPAAHESEEPIVLLDKLNGPEDLKGLSVPELEQLASEIREFLVQKLSVTGGHLAPNLGVVELTLALHFLFDSPTDKFIFDVGHQSYVHKILTGRKDRFDTLRQQGGLCGFIKRSESDHDVWEAGHSSTSLSAAMGMAMARDFRGGTNKVVAVIGDGALTGGMALEALNHIGHEKRDMIVVLNDNEMSIAPNVGAMHQYLGRIRTDRHYQKAKEDLQSLLQKVPAIGGKLAKTAERFKDSLKYLLVSGILFEQFGLHYIGPVDGHDLEGLLETLQQASNVQGPVLVHVVTVKGKGYKPAEADSFKWHGASPYKIESGQMLKAVGPPMYTDVFGDALIELAERDERIVAVTPAMPAGSGLMKFAARFPGRMIDVGIAEQHAATMSAALAMDGMKPVYAVYSTFLQRAYDQVVHDICRHNANVIFAIDRAGFVGPDGETHHGVFDIPYLRHIPNIVLMMPKDENELRNMMQTAVDYNDGPIAVRYPRISGRGVELDPAMTPIPIGTWEIVRPGDAAAVLAVGPMVEVAEQAAELLRRDGLSLRVVNARFIKPLDGAMLDELADEGLPLIVMEEGAVMGGLGSAVQEHFALTGRSGVRVSLIGIPDEFVEHASIQEQREACGLTAQRLAAEVLAVQPRRKRATNQHS</sequence>
<protein>
    <recommendedName>
        <fullName evidence="11">1-deoxy-D-xylulose-5-phosphate synthase</fullName>
        <ecNumber evidence="11">2.2.1.7</ecNumber>
    </recommendedName>
    <alternativeName>
        <fullName evidence="11">1-deoxyxylulose-5-phosphate synthase</fullName>
        <shortName evidence="11">DXP synthase</shortName>
        <shortName evidence="11">DXPS</shortName>
    </alternativeName>
</protein>
<dbReference type="PROSITE" id="PS00802">
    <property type="entry name" value="TRANSKETOLASE_2"/>
    <property type="match status" value="1"/>
</dbReference>
<dbReference type="SUPFAM" id="SSF52922">
    <property type="entry name" value="TK C-terminal domain-like"/>
    <property type="match status" value="1"/>
</dbReference>
<evidence type="ECO:0000256" key="1">
    <source>
        <dbReference type="ARBA" id="ARBA00004980"/>
    </source>
</evidence>
<name>A0A2N5N5J0_9BACL</name>
<feature type="domain" description="Transketolase-like pyrimidine-binding" evidence="12">
    <location>
        <begin position="334"/>
        <end position="499"/>
    </location>
</feature>
<dbReference type="EC" id="2.2.1.7" evidence="11"/>
<dbReference type="GO" id="GO:0000287">
    <property type="term" value="F:magnesium ion binding"/>
    <property type="evidence" value="ECO:0007669"/>
    <property type="project" value="UniProtKB-UniRule"/>
</dbReference>
<gene>
    <name evidence="11" type="primary">dxs</name>
    <name evidence="13" type="ORF">B8V81_3990</name>
</gene>
<comment type="cofactor">
    <cofactor evidence="11">
        <name>Mg(2+)</name>
        <dbReference type="ChEBI" id="CHEBI:18420"/>
    </cofactor>
    <text evidence="11">Binds 1 Mg(2+) ion per subunit.</text>
</comment>
<keyword evidence="8 11" id="KW-0786">Thiamine pyrophosphate</keyword>
<proteinExistence type="inferred from homology"/>
<dbReference type="EMBL" id="NFEZ01000004">
    <property type="protein sequence ID" value="PLT45559.1"/>
    <property type="molecule type" value="Genomic_DNA"/>
</dbReference>
<dbReference type="GO" id="GO:0009228">
    <property type="term" value="P:thiamine biosynthetic process"/>
    <property type="evidence" value="ECO:0007669"/>
    <property type="project" value="UniProtKB-UniRule"/>
</dbReference>
<dbReference type="InterPro" id="IPR005475">
    <property type="entry name" value="Transketolase-like_Pyr-bd"/>
</dbReference>
<dbReference type="GO" id="GO:0016114">
    <property type="term" value="P:terpenoid biosynthetic process"/>
    <property type="evidence" value="ECO:0007669"/>
    <property type="project" value="UniProtKB-UniRule"/>
</dbReference>
<comment type="subunit">
    <text evidence="3 11">Homodimer.</text>
</comment>
<reference evidence="13 14" key="1">
    <citation type="submission" date="2017-05" db="EMBL/GenBank/DDBJ databases">
        <title>Functional genome analysis of Paenibacillus pasadenensis strain R16: insights on endophytic life style and antifungal activity.</title>
        <authorList>
            <person name="Passera A."/>
            <person name="Marcolungo L."/>
            <person name="Casati P."/>
            <person name="Brasca M."/>
            <person name="Quaglino F."/>
            <person name="Delledonne M."/>
        </authorList>
    </citation>
    <scope>NUCLEOTIDE SEQUENCE [LARGE SCALE GENOMIC DNA]</scope>
    <source>
        <strain evidence="13 14">R16</strain>
    </source>
</reference>
<dbReference type="Gene3D" id="3.40.50.970">
    <property type="match status" value="2"/>
</dbReference>
<keyword evidence="14" id="KW-1185">Reference proteome</keyword>
<dbReference type="RefSeq" id="WP_373864115.1">
    <property type="nucleotide sequence ID" value="NZ_BIMM01000007.1"/>
</dbReference>
<dbReference type="Gene3D" id="3.40.50.920">
    <property type="match status" value="1"/>
</dbReference>
<dbReference type="SMART" id="SM00861">
    <property type="entry name" value="Transket_pyr"/>
    <property type="match status" value="1"/>
</dbReference>
<dbReference type="InterPro" id="IPR029061">
    <property type="entry name" value="THDP-binding"/>
</dbReference>
<comment type="similarity">
    <text evidence="2 11">Belongs to the transketolase family. DXPS subfamily.</text>
</comment>
<keyword evidence="9 11" id="KW-0414">Isoprene biosynthesis</keyword>
<feature type="binding site" evidence="11">
    <location>
        <position position="92"/>
    </location>
    <ligand>
        <name>thiamine diphosphate</name>
        <dbReference type="ChEBI" id="CHEBI:58937"/>
    </ligand>
</feature>
<keyword evidence="7 11" id="KW-0784">Thiamine biosynthesis</keyword>
<dbReference type="PANTHER" id="PTHR43322">
    <property type="entry name" value="1-D-DEOXYXYLULOSE 5-PHOSPHATE SYNTHASE-RELATED"/>
    <property type="match status" value="1"/>
</dbReference>
<evidence type="ECO:0000256" key="8">
    <source>
        <dbReference type="ARBA" id="ARBA00023052"/>
    </source>
</evidence>
<dbReference type="CDD" id="cd07033">
    <property type="entry name" value="TPP_PYR_DXS_TK_like"/>
    <property type="match status" value="1"/>
</dbReference>
<comment type="pathway">
    <text evidence="1 11">Metabolic intermediate biosynthesis; 1-deoxy-D-xylulose 5-phosphate biosynthesis; 1-deoxy-D-xylulose 5-phosphate from D-glyceraldehyde 3-phosphate and pyruvate: step 1/1.</text>
</comment>
<dbReference type="NCBIfam" id="TIGR00204">
    <property type="entry name" value="dxs"/>
    <property type="match status" value="1"/>
</dbReference>
<evidence type="ECO:0000256" key="5">
    <source>
        <dbReference type="ARBA" id="ARBA00022723"/>
    </source>
</evidence>
<comment type="cofactor">
    <cofactor evidence="11">
        <name>thiamine diphosphate</name>
        <dbReference type="ChEBI" id="CHEBI:58937"/>
    </cofactor>
    <text evidence="11">Binds 1 thiamine pyrophosphate per subunit.</text>
</comment>
<evidence type="ECO:0000256" key="11">
    <source>
        <dbReference type="HAMAP-Rule" id="MF_00315"/>
    </source>
</evidence>